<dbReference type="InterPro" id="IPR050821">
    <property type="entry name" value="Cytosolic_carboxypeptidase"/>
</dbReference>
<comment type="similarity">
    <text evidence="2 3">Belongs to the peptidase M14 family.</text>
</comment>
<proteinExistence type="inferred from homology"/>
<evidence type="ECO:0000256" key="3">
    <source>
        <dbReference type="PROSITE-ProRule" id="PRU01379"/>
    </source>
</evidence>
<dbReference type="PANTHER" id="PTHR12756:SF4">
    <property type="entry name" value="PEPTIDASE M14 CARBOXYPEPTIDASE A DOMAIN-CONTAINING PROTEIN"/>
    <property type="match status" value="1"/>
</dbReference>
<evidence type="ECO:0000259" key="4">
    <source>
        <dbReference type="PROSITE" id="PS52035"/>
    </source>
</evidence>
<dbReference type="OrthoDB" id="10253041at2759"/>
<sequence length="840" mass="97666">MLKHRYKIKSLQASMKEIFLSSPQQSDHHVFLGGCTLKDRSQVDLRSKDLTVKKLVKNGELSSLDQKRLRKCKKYSKEGFLDLIPCDSNDTNQIPLNRHDPFWPVGLGPLCSTPSHIINCPENEALWHKIEQGQYEYNLVLAMDTFTNRHTQWYYFRIQNIVSDVTYKFKIVNLLKKDSLYNYGMKPLVYSEKDAKEHNIGWFRSGHHITYKPWNNKGFNKSFPNVQYYCLAFQIEFNNRNDTYYLAHCYPYRYTDLKAHLDEIVNDSKHSAHFKKEVLCETRAGNSCFLLTITDYADMEDSKSKLGVVLTARVHPGETQASWMMKGILDFLLSEEPTAKELRKKCIFKIIPMLNPDGVIVGNYRCSLSARDLNRNYWNPEQELFPTVWHTKKMVEELQKDYYILLYGDLHGHSRKPNAFMYGCSQTGNTCQFEILNYLRERIFPWLISQRDPERFDWKSCKFHIQKCKESTGRVVMYRQLGLKDSFTLEASFSGAIKEQLAERHFNIQDFMSIGKTFCEGIIDYISLDENPLKLNEAILNLTYSIATNHRGNNTAAVSSELNLFEGEDERQKHEKTTADNDSNLIQLDAVKGSCKINGYNEEVRHLLSYPVLAIKAEGSRQMQNHLKKQPRHQQAKNFLQLEDKMSLESIQQCCTLLSQINLPEAVLDSETSEDSDSEFESEVTLYSKTKPTKQKPSKVRYALPALSIRQMGKLKSKQKLQINQRILKSYTPFVNQYANRSNGGIPMFAQERIVERTAKRLKEMEKAEKLQEQSNSHLLRKKEEFSHIPVKNQIFYVCTDHQYNKGLNRQTIGSKKEAVFSQHENDYRNIVPNSSLLPQ</sequence>
<dbReference type="PROSITE" id="PS52035">
    <property type="entry name" value="PEPTIDASE_M14"/>
    <property type="match status" value="1"/>
</dbReference>
<keyword evidence="6" id="KW-1185">Reference proteome</keyword>
<dbReference type="GO" id="GO:0006508">
    <property type="term" value="P:proteolysis"/>
    <property type="evidence" value="ECO:0007669"/>
    <property type="project" value="InterPro"/>
</dbReference>
<dbReference type="Gene3D" id="2.60.40.3120">
    <property type="match status" value="1"/>
</dbReference>
<organism evidence="5 6">
    <name type="scientific">Chiloscyllium punctatum</name>
    <name type="common">Brownbanded bambooshark</name>
    <name type="synonym">Hemiscyllium punctatum</name>
    <dbReference type="NCBI Taxonomy" id="137246"/>
    <lineage>
        <taxon>Eukaryota</taxon>
        <taxon>Metazoa</taxon>
        <taxon>Chordata</taxon>
        <taxon>Craniata</taxon>
        <taxon>Vertebrata</taxon>
        <taxon>Chondrichthyes</taxon>
        <taxon>Elasmobranchii</taxon>
        <taxon>Galeomorphii</taxon>
        <taxon>Galeoidea</taxon>
        <taxon>Orectolobiformes</taxon>
        <taxon>Hemiscylliidae</taxon>
        <taxon>Chiloscyllium</taxon>
    </lineage>
</organism>
<dbReference type="SUPFAM" id="SSF53187">
    <property type="entry name" value="Zn-dependent exopeptidases"/>
    <property type="match status" value="1"/>
</dbReference>
<dbReference type="Proteomes" id="UP000287033">
    <property type="component" value="Unassembled WGS sequence"/>
</dbReference>
<comment type="cofactor">
    <cofactor evidence="1">
        <name>Zn(2+)</name>
        <dbReference type="ChEBI" id="CHEBI:29105"/>
    </cofactor>
</comment>
<dbReference type="PANTHER" id="PTHR12756">
    <property type="entry name" value="CYTOSOLIC CARBOXYPEPTIDASE"/>
    <property type="match status" value="1"/>
</dbReference>
<dbReference type="STRING" id="137246.A0A401RFC2"/>
<feature type="domain" description="Peptidase M14" evidence="4">
    <location>
        <begin position="250"/>
        <end position="526"/>
    </location>
</feature>
<accession>A0A401RFC2</accession>
<dbReference type="Pfam" id="PF00246">
    <property type="entry name" value="Peptidase_M14"/>
    <property type="match status" value="1"/>
</dbReference>
<protein>
    <recommendedName>
        <fullName evidence="4">Peptidase M14 domain-containing protein</fullName>
    </recommendedName>
</protein>
<dbReference type="AlphaFoldDB" id="A0A401RFC2"/>
<evidence type="ECO:0000256" key="1">
    <source>
        <dbReference type="ARBA" id="ARBA00001947"/>
    </source>
</evidence>
<dbReference type="InterPro" id="IPR000834">
    <property type="entry name" value="Peptidase_M14"/>
</dbReference>
<evidence type="ECO:0000313" key="6">
    <source>
        <dbReference type="Proteomes" id="UP000287033"/>
    </source>
</evidence>
<evidence type="ECO:0000256" key="2">
    <source>
        <dbReference type="ARBA" id="ARBA00005988"/>
    </source>
</evidence>
<comment type="caution">
    <text evidence="5">The sequence shown here is derived from an EMBL/GenBank/DDBJ whole genome shotgun (WGS) entry which is preliminary data.</text>
</comment>
<evidence type="ECO:0000313" key="5">
    <source>
        <dbReference type="EMBL" id="GCC16833.1"/>
    </source>
</evidence>
<feature type="active site" description="Proton donor/acceptor" evidence="3">
    <location>
        <position position="490"/>
    </location>
</feature>
<dbReference type="GO" id="GO:0004181">
    <property type="term" value="F:metallocarboxypeptidase activity"/>
    <property type="evidence" value="ECO:0007669"/>
    <property type="project" value="InterPro"/>
</dbReference>
<gene>
    <name evidence="5" type="ORF">chiPu_0017362</name>
</gene>
<dbReference type="Gene3D" id="3.40.630.10">
    <property type="entry name" value="Zn peptidases"/>
    <property type="match status" value="1"/>
</dbReference>
<dbReference type="GO" id="GO:0008270">
    <property type="term" value="F:zinc ion binding"/>
    <property type="evidence" value="ECO:0007669"/>
    <property type="project" value="InterPro"/>
</dbReference>
<reference evidence="5 6" key="1">
    <citation type="journal article" date="2018" name="Nat. Ecol. Evol.">
        <title>Shark genomes provide insights into elasmobranch evolution and the origin of vertebrates.</title>
        <authorList>
            <person name="Hara Y"/>
            <person name="Yamaguchi K"/>
            <person name="Onimaru K"/>
            <person name="Kadota M"/>
            <person name="Koyanagi M"/>
            <person name="Keeley SD"/>
            <person name="Tatsumi K"/>
            <person name="Tanaka K"/>
            <person name="Motone F"/>
            <person name="Kageyama Y"/>
            <person name="Nozu R"/>
            <person name="Adachi N"/>
            <person name="Nishimura O"/>
            <person name="Nakagawa R"/>
            <person name="Tanegashima C"/>
            <person name="Kiyatake I"/>
            <person name="Matsumoto R"/>
            <person name="Murakumo K"/>
            <person name="Nishida K"/>
            <person name="Terakita A"/>
            <person name="Kuratani S"/>
            <person name="Sato K"/>
            <person name="Hyodo S Kuraku.S."/>
        </authorList>
    </citation>
    <scope>NUCLEOTIDE SEQUENCE [LARGE SCALE GENOMIC DNA]</scope>
</reference>
<dbReference type="EMBL" id="BEZZ01001269">
    <property type="protein sequence ID" value="GCC16833.1"/>
    <property type="molecule type" value="Genomic_DNA"/>
</dbReference>
<name>A0A401RFC2_CHIPU</name>